<protein>
    <submittedName>
        <fullName evidence="2">Uncharacterized protein</fullName>
    </submittedName>
</protein>
<keyword evidence="3" id="KW-1185">Reference proteome</keyword>
<keyword evidence="1" id="KW-0472">Membrane</keyword>
<gene>
    <name evidence="2" type="ORF">J3Q64DRAFT_1239738</name>
</gene>
<keyword evidence="1" id="KW-1133">Transmembrane helix</keyword>
<comment type="caution">
    <text evidence="2">The sequence shown here is derived from an EMBL/GenBank/DDBJ whole genome shotgun (WGS) entry which is preliminary data.</text>
</comment>
<feature type="transmembrane region" description="Helical" evidence="1">
    <location>
        <begin position="15"/>
        <end position="33"/>
    </location>
</feature>
<name>A0ABR3BE96_PHYBL</name>
<keyword evidence="1" id="KW-0812">Transmembrane</keyword>
<accession>A0ABR3BE96</accession>
<dbReference type="EMBL" id="JBCLYO010000002">
    <property type="protein sequence ID" value="KAL0093084.1"/>
    <property type="molecule type" value="Genomic_DNA"/>
</dbReference>
<proteinExistence type="predicted"/>
<evidence type="ECO:0000313" key="3">
    <source>
        <dbReference type="Proteomes" id="UP001448207"/>
    </source>
</evidence>
<feature type="transmembrane region" description="Helical" evidence="1">
    <location>
        <begin position="54"/>
        <end position="72"/>
    </location>
</feature>
<organism evidence="2 3">
    <name type="scientific">Phycomyces blakesleeanus</name>
    <dbReference type="NCBI Taxonomy" id="4837"/>
    <lineage>
        <taxon>Eukaryota</taxon>
        <taxon>Fungi</taxon>
        <taxon>Fungi incertae sedis</taxon>
        <taxon>Mucoromycota</taxon>
        <taxon>Mucoromycotina</taxon>
        <taxon>Mucoromycetes</taxon>
        <taxon>Mucorales</taxon>
        <taxon>Phycomycetaceae</taxon>
        <taxon>Phycomyces</taxon>
    </lineage>
</organism>
<evidence type="ECO:0000256" key="1">
    <source>
        <dbReference type="SAM" id="Phobius"/>
    </source>
</evidence>
<evidence type="ECO:0000313" key="2">
    <source>
        <dbReference type="EMBL" id="KAL0093084.1"/>
    </source>
</evidence>
<sequence>MIKQSLIVRERGRRILSLFVTLYLFPSIYFLYAKKKGKKQKQKKKPIQILRKHSLDPHTHFYIYIIFIWTFIKK</sequence>
<reference evidence="2 3" key="1">
    <citation type="submission" date="2024-04" db="EMBL/GenBank/DDBJ databases">
        <title>Symmetric and asymmetric DNA N6-adenine methylation regulates different biological responses in Mucorales.</title>
        <authorList>
            <consortium name="Lawrence Berkeley National Laboratory"/>
            <person name="Lax C."/>
            <person name="Mondo S.J."/>
            <person name="Osorio-Concepcion M."/>
            <person name="Muszewska A."/>
            <person name="Corrochano-Luque M."/>
            <person name="Gutierrez G."/>
            <person name="Riley R."/>
            <person name="Lipzen A."/>
            <person name="Guo J."/>
            <person name="Hundley H."/>
            <person name="Amirebrahimi M."/>
            <person name="Ng V."/>
            <person name="Lorenzo-Gutierrez D."/>
            <person name="Binder U."/>
            <person name="Yang J."/>
            <person name="Song Y."/>
            <person name="Canovas D."/>
            <person name="Navarro E."/>
            <person name="Freitag M."/>
            <person name="Gabaldon T."/>
            <person name="Grigoriev I.V."/>
            <person name="Corrochano L.M."/>
            <person name="Nicolas F.E."/>
            <person name="Garre V."/>
        </authorList>
    </citation>
    <scope>NUCLEOTIDE SEQUENCE [LARGE SCALE GENOMIC DNA]</scope>
    <source>
        <strain evidence="2 3">L51</strain>
    </source>
</reference>
<dbReference type="Proteomes" id="UP001448207">
    <property type="component" value="Unassembled WGS sequence"/>
</dbReference>